<dbReference type="InterPro" id="IPR046357">
    <property type="entry name" value="PPIase_dom_sf"/>
</dbReference>
<accession>A0A382PIP9</accession>
<gene>
    <name evidence="2" type="ORF">METZ01_LOCUS326113</name>
</gene>
<dbReference type="AlphaFoldDB" id="A0A382PIP9"/>
<reference evidence="2" key="1">
    <citation type="submission" date="2018-05" db="EMBL/GenBank/DDBJ databases">
        <authorList>
            <person name="Lanie J.A."/>
            <person name="Ng W.-L."/>
            <person name="Kazmierczak K.M."/>
            <person name="Andrzejewski T.M."/>
            <person name="Davidsen T.M."/>
            <person name="Wayne K.J."/>
            <person name="Tettelin H."/>
            <person name="Glass J.I."/>
            <person name="Rusch D."/>
            <person name="Podicherti R."/>
            <person name="Tsui H.-C.T."/>
            <person name="Winkler M.E."/>
        </authorList>
    </citation>
    <scope>NUCLEOTIDE SEQUENCE</scope>
</reference>
<name>A0A382PIP9_9ZZZZ</name>
<organism evidence="2">
    <name type="scientific">marine metagenome</name>
    <dbReference type="NCBI Taxonomy" id="408172"/>
    <lineage>
        <taxon>unclassified sequences</taxon>
        <taxon>metagenomes</taxon>
        <taxon>ecological metagenomes</taxon>
    </lineage>
</organism>
<dbReference type="PROSITE" id="PS50059">
    <property type="entry name" value="FKBP_PPIASE"/>
    <property type="match status" value="1"/>
</dbReference>
<dbReference type="GO" id="GO:0003755">
    <property type="term" value="F:peptidyl-prolyl cis-trans isomerase activity"/>
    <property type="evidence" value="ECO:0007669"/>
    <property type="project" value="InterPro"/>
</dbReference>
<dbReference type="EMBL" id="UINC01107695">
    <property type="protein sequence ID" value="SVC73259.1"/>
    <property type="molecule type" value="Genomic_DNA"/>
</dbReference>
<evidence type="ECO:0000259" key="1">
    <source>
        <dbReference type="PROSITE" id="PS50059"/>
    </source>
</evidence>
<sequence>MSVVEQDSVVSVIYTGTFHESGEVFDSNVNQQPLVFLVGH</sequence>
<evidence type="ECO:0000313" key="2">
    <source>
        <dbReference type="EMBL" id="SVC73259.1"/>
    </source>
</evidence>
<feature type="non-terminal residue" evidence="2">
    <location>
        <position position="40"/>
    </location>
</feature>
<dbReference type="Gene3D" id="3.10.50.40">
    <property type="match status" value="1"/>
</dbReference>
<proteinExistence type="predicted"/>
<dbReference type="InterPro" id="IPR001179">
    <property type="entry name" value="PPIase_FKBP_dom"/>
</dbReference>
<dbReference type="Pfam" id="PF00254">
    <property type="entry name" value="FKBP_C"/>
    <property type="match status" value="1"/>
</dbReference>
<protein>
    <recommendedName>
        <fullName evidence="1">PPIase FKBP-type domain-containing protein</fullName>
    </recommendedName>
</protein>
<dbReference type="SUPFAM" id="SSF54534">
    <property type="entry name" value="FKBP-like"/>
    <property type="match status" value="1"/>
</dbReference>
<feature type="domain" description="PPIase FKBP-type" evidence="1">
    <location>
        <begin position="7"/>
        <end position="40"/>
    </location>
</feature>